<proteinExistence type="predicted"/>
<comment type="caution">
    <text evidence="1">The sequence shown here is derived from an EMBL/GenBank/DDBJ whole genome shotgun (WGS) entry which is preliminary data.</text>
</comment>
<protein>
    <submittedName>
        <fullName evidence="1">Uncharacterized protein</fullName>
    </submittedName>
</protein>
<dbReference type="Proteomes" id="UP000391919">
    <property type="component" value="Unassembled WGS sequence"/>
</dbReference>
<evidence type="ECO:0000313" key="2">
    <source>
        <dbReference type="Proteomes" id="UP000391919"/>
    </source>
</evidence>
<evidence type="ECO:0000313" key="1">
    <source>
        <dbReference type="EMBL" id="GER70659.1"/>
    </source>
</evidence>
<reference evidence="1 2" key="1">
    <citation type="submission" date="2019-09" db="EMBL/GenBank/DDBJ databases">
        <title>Draft genome sequence of Bacillus sp. JC-7.</title>
        <authorList>
            <person name="Tanaka N."/>
            <person name="Shiwa Y."/>
            <person name="Fujita N."/>
            <person name="Tanasupawat S."/>
        </authorList>
    </citation>
    <scope>NUCLEOTIDE SEQUENCE [LARGE SCALE GENOMIC DNA]</scope>
    <source>
        <strain evidence="1 2">JC-7</strain>
    </source>
</reference>
<gene>
    <name evidence="1" type="ORF">BpJC7_19620</name>
</gene>
<dbReference type="SUPFAM" id="SSF69118">
    <property type="entry name" value="AhpD-like"/>
    <property type="match status" value="1"/>
</dbReference>
<name>A0A5J4JH53_9BACI</name>
<sequence>MQLALIEDVDDMIYKKSNTKKLANMNRFAKDGFEAYHSVNSTTMKADKLPARKSTDCRCSECLYCIDAHAKAAQKSGATEE</sequence>
<dbReference type="InterPro" id="IPR029032">
    <property type="entry name" value="AhpD-like"/>
</dbReference>
<dbReference type="AlphaFoldDB" id="A0A5J4JH53"/>
<keyword evidence="2" id="KW-1185">Reference proteome</keyword>
<accession>A0A5J4JH53</accession>
<dbReference type="EMBL" id="BKZQ01000024">
    <property type="protein sequence ID" value="GER70659.1"/>
    <property type="molecule type" value="Genomic_DNA"/>
</dbReference>
<organism evidence="1 2">
    <name type="scientific">Weizmannia acidilactici</name>
    <dbReference type="NCBI Taxonomy" id="2607726"/>
    <lineage>
        <taxon>Bacteria</taxon>
        <taxon>Bacillati</taxon>
        <taxon>Bacillota</taxon>
        <taxon>Bacilli</taxon>
        <taxon>Bacillales</taxon>
        <taxon>Bacillaceae</taxon>
        <taxon>Heyndrickxia</taxon>
    </lineage>
</organism>